<accession>A0A841JGN4</accession>
<dbReference type="SUPFAM" id="SSF103473">
    <property type="entry name" value="MFS general substrate transporter"/>
    <property type="match status" value="1"/>
</dbReference>
<feature type="transmembrane region" description="Helical" evidence="4">
    <location>
        <begin position="318"/>
        <end position="338"/>
    </location>
</feature>
<organism evidence="6 7">
    <name type="scientific">Mucilaginibacter lappiensis</name>
    <dbReference type="NCBI Taxonomy" id="354630"/>
    <lineage>
        <taxon>Bacteria</taxon>
        <taxon>Pseudomonadati</taxon>
        <taxon>Bacteroidota</taxon>
        <taxon>Sphingobacteriia</taxon>
        <taxon>Sphingobacteriales</taxon>
        <taxon>Sphingobacteriaceae</taxon>
        <taxon>Mucilaginibacter</taxon>
    </lineage>
</organism>
<evidence type="ECO:0000313" key="6">
    <source>
        <dbReference type="EMBL" id="MBB6128756.1"/>
    </source>
</evidence>
<evidence type="ECO:0000256" key="1">
    <source>
        <dbReference type="ARBA" id="ARBA00022692"/>
    </source>
</evidence>
<dbReference type="InterPro" id="IPR020846">
    <property type="entry name" value="MFS_dom"/>
</dbReference>
<feature type="transmembrane region" description="Helical" evidence="4">
    <location>
        <begin position="114"/>
        <end position="130"/>
    </location>
</feature>
<keyword evidence="2 4" id="KW-1133">Transmembrane helix</keyword>
<proteinExistence type="predicted"/>
<feature type="transmembrane region" description="Helical" evidence="4">
    <location>
        <begin position="150"/>
        <end position="173"/>
    </location>
</feature>
<dbReference type="InterPro" id="IPR036259">
    <property type="entry name" value="MFS_trans_sf"/>
</dbReference>
<protein>
    <submittedName>
        <fullName evidence="6">FSR family fosmidomycin resistance protein-like MFS transporter</fullName>
    </submittedName>
</protein>
<feature type="transmembrane region" description="Helical" evidence="4">
    <location>
        <begin position="228"/>
        <end position="254"/>
    </location>
</feature>
<reference evidence="6 7" key="1">
    <citation type="submission" date="2020-08" db="EMBL/GenBank/DDBJ databases">
        <title>Genomic Encyclopedia of Type Strains, Phase IV (KMG-V): Genome sequencing to study the core and pangenomes of soil and plant-associated prokaryotes.</title>
        <authorList>
            <person name="Whitman W."/>
        </authorList>
    </citation>
    <scope>NUCLEOTIDE SEQUENCE [LARGE SCALE GENOMIC DNA]</scope>
    <source>
        <strain evidence="6 7">MP601</strain>
    </source>
</reference>
<dbReference type="Proteomes" id="UP000548326">
    <property type="component" value="Unassembled WGS sequence"/>
</dbReference>
<gene>
    <name evidence="6" type="ORF">HDF22_002879</name>
</gene>
<comment type="caution">
    <text evidence="6">The sequence shown here is derived from an EMBL/GenBank/DDBJ whole genome shotgun (WGS) entry which is preliminary data.</text>
</comment>
<feature type="transmembrane region" description="Helical" evidence="4">
    <location>
        <begin position="350"/>
        <end position="372"/>
    </location>
</feature>
<evidence type="ECO:0000313" key="7">
    <source>
        <dbReference type="Proteomes" id="UP000548326"/>
    </source>
</evidence>
<dbReference type="GO" id="GO:0005886">
    <property type="term" value="C:plasma membrane"/>
    <property type="evidence" value="ECO:0007669"/>
    <property type="project" value="TreeGrafter"/>
</dbReference>
<feature type="transmembrane region" description="Helical" evidence="4">
    <location>
        <begin position="179"/>
        <end position="199"/>
    </location>
</feature>
<dbReference type="AlphaFoldDB" id="A0A841JGN4"/>
<dbReference type="PANTHER" id="PTHR43129">
    <property type="entry name" value="FOSMIDOMYCIN RESISTANCE PROTEIN"/>
    <property type="match status" value="1"/>
</dbReference>
<feature type="domain" description="Major facilitator superfamily (MFS) profile" evidence="5">
    <location>
        <begin position="24"/>
        <end position="404"/>
    </location>
</feature>
<dbReference type="Gene3D" id="1.20.1250.20">
    <property type="entry name" value="MFS general substrate transporter like domains"/>
    <property type="match status" value="2"/>
</dbReference>
<dbReference type="Pfam" id="PF07690">
    <property type="entry name" value="MFS_1"/>
    <property type="match status" value="1"/>
</dbReference>
<dbReference type="RefSeq" id="WP_183588123.1">
    <property type="nucleotide sequence ID" value="NZ_JACHCA010000007.1"/>
</dbReference>
<dbReference type="PANTHER" id="PTHR43129:SF1">
    <property type="entry name" value="FOSMIDOMYCIN RESISTANCE PROTEIN"/>
    <property type="match status" value="1"/>
</dbReference>
<keyword evidence="3 4" id="KW-0472">Membrane</keyword>
<dbReference type="PROSITE" id="PS50850">
    <property type="entry name" value="MFS"/>
    <property type="match status" value="1"/>
</dbReference>
<feature type="transmembrane region" description="Helical" evidence="4">
    <location>
        <begin position="293"/>
        <end position="312"/>
    </location>
</feature>
<dbReference type="EMBL" id="JACHCA010000007">
    <property type="protein sequence ID" value="MBB6128756.1"/>
    <property type="molecule type" value="Genomic_DNA"/>
</dbReference>
<feature type="transmembrane region" description="Helical" evidence="4">
    <location>
        <begin position="266"/>
        <end position="286"/>
    </location>
</feature>
<evidence type="ECO:0000256" key="3">
    <source>
        <dbReference type="ARBA" id="ARBA00023136"/>
    </source>
</evidence>
<dbReference type="InterPro" id="IPR011701">
    <property type="entry name" value="MFS"/>
</dbReference>
<keyword evidence="1 4" id="KW-0812">Transmembrane</keyword>
<evidence type="ECO:0000256" key="4">
    <source>
        <dbReference type="SAM" id="Phobius"/>
    </source>
</evidence>
<dbReference type="GO" id="GO:0022857">
    <property type="term" value="F:transmembrane transporter activity"/>
    <property type="evidence" value="ECO:0007669"/>
    <property type="project" value="InterPro"/>
</dbReference>
<name>A0A841JGN4_9SPHI</name>
<evidence type="ECO:0000256" key="2">
    <source>
        <dbReference type="ARBA" id="ARBA00022989"/>
    </source>
</evidence>
<evidence type="ECO:0000259" key="5">
    <source>
        <dbReference type="PROSITE" id="PS50850"/>
    </source>
</evidence>
<feature type="transmembrane region" description="Helical" evidence="4">
    <location>
        <begin position="21"/>
        <end position="42"/>
    </location>
</feature>
<dbReference type="CDD" id="cd17478">
    <property type="entry name" value="MFS_FsR"/>
    <property type="match status" value="1"/>
</dbReference>
<sequence>MTNKTLVEPLEQTKTIAEKTVYSILFTISLSHLLNDMLQSVIPSIYPLIKTSYNLSFSDIGLVTLTYQLSASLLQPFVGMYTDKRPQPYSLPVGMGFTLTGLACLAYAHGFYSILLAVALIGVGSSIFHPESSRVAHMASGGKRGLAQSIFQLGGNAGSALGPLLAALIVVPFGQSSVMWFSLAALLAIIILIYIGNWYKAFALPKTKTAHAVVTHHKLSPRRVGFSLAILIVLIFSKYFYLASITSYYTFFLMDKFHLSVQSSQLHLFIFLAAVAAGTLLGGPLGDRFGRKYIIWISILGVAPFTMMLPYANLFWTSVLSIFIGVIISSAFSAILVYAQELMPGKVGMIAGLFFGFAFGMGGLGSAILGKLADNTSITYVFHICAFLPLIGILTAFLPNLEVKKKKFA</sequence>
<feature type="transmembrane region" description="Helical" evidence="4">
    <location>
        <begin position="378"/>
        <end position="398"/>
    </location>
</feature>